<reference evidence="2 3" key="1">
    <citation type="submission" date="2017-09" db="EMBL/GenBank/DDBJ databases">
        <title>Bloom of a denitrifying methanotroph, Candidatus Methylomirabilis limnetica, in a deep stratified lake.</title>
        <authorList>
            <person name="Graf J.S."/>
            <person name="Marchant H.K."/>
            <person name="Tienken D."/>
            <person name="Hach P.F."/>
            <person name="Brand A."/>
            <person name="Schubert C.J."/>
            <person name="Kuypers M.M."/>
            <person name="Milucka J."/>
        </authorList>
    </citation>
    <scope>NUCLEOTIDE SEQUENCE [LARGE SCALE GENOMIC DNA]</scope>
    <source>
        <strain evidence="2 3">Zug</strain>
    </source>
</reference>
<dbReference type="AlphaFoldDB" id="A0A2T4U0B9"/>
<evidence type="ECO:0000259" key="1">
    <source>
        <dbReference type="Pfam" id="PF05168"/>
    </source>
</evidence>
<dbReference type="OrthoDB" id="9992573at2"/>
<evidence type="ECO:0000313" key="2">
    <source>
        <dbReference type="EMBL" id="PTL36809.1"/>
    </source>
</evidence>
<feature type="domain" description="HEPN" evidence="1">
    <location>
        <begin position="24"/>
        <end position="134"/>
    </location>
</feature>
<proteinExistence type="predicted"/>
<dbReference type="RefSeq" id="WP_018129911.1">
    <property type="nucleotide sequence ID" value="NZ_NVQC01000011.1"/>
</dbReference>
<sequence length="149" mass="17071">MAYEELRERGLVEEIRPDFRQVLTLLTRAMKDLSTAKANVSIDKEWAYTIAYQGMLGAAKALVAAEGWRPRGRDQARTVIVLVGELLGEEGRPLVNVFDRMRRKRQDFMEEPQTPIPRYEVEGALKDAQSLIERLVDLAREKNPQLAFL</sequence>
<accession>A0A2T4U0B9</accession>
<name>A0A2T4U0B9_9BACT</name>
<protein>
    <submittedName>
        <fullName evidence="2">HEPN domain-containing protein</fullName>
    </submittedName>
</protein>
<reference evidence="3" key="2">
    <citation type="journal article" date="2018" name="Environ. Microbiol.">
        <title>Bloom of a denitrifying methanotroph, 'Candidatus Methylomirabilis limnetica', in a deep stratified lake.</title>
        <authorList>
            <person name="Graf J.S."/>
            <person name="Mayr M.J."/>
            <person name="Marchant H.K."/>
            <person name="Tienken D."/>
            <person name="Hach P.F."/>
            <person name="Brand A."/>
            <person name="Schubert C.J."/>
            <person name="Kuypers M.M."/>
            <person name="Milucka J."/>
        </authorList>
    </citation>
    <scope>NUCLEOTIDE SEQUENCE [LARGE SCALE GENOMIC DNA]</scope>
    <source>
        <strain evidence="3">Zug</strain>
    </source>
</reference>
<comment type="caution">
    <text evidence="2">The sequence shown here is derived from an EMBL/GenBank/DDBJ whole genome shotgun (WGS) entry which is preliminary data.</text>
</comment>
<dbReference type="EMBL" id="NVQC01000011">
    <property type="protein sequence ID" value="PTL36809.1"/>
    <property type="molecule type" value="Genomic_DNA"/>
</dbReference>
<gene>
    <name evidence="2" type="ORF">CLG94_02205</name>
</gene>
<dbReference type="Gene3D" id="1.20.120.330">
    <property type="entry name" value="Nucleotidyltransferases domain 2"/>
    <property type="match status" value="1"/>
</dbReference>
<dbReference type="InterPro" id="IPR007842">
    <property type="entry name" value="HEPN_dom"/>
</dbReference>
<evidence type="ECO:0000313" key="3">
    <source>
        <dbReference type="Proteomes" id="UP000241436"/>
    </source>
</evidence>
<dbReference type="Pfam" id="PF05168">
    <property type="entry name" value="HEPN"/>
    <property type="match status" value="1"/>
</dbReference>
<keyword evidence="3" id="KW-1185">Reference proteome</keyword>
<organism evidence="2 3">
    <name type="scientific">Candidatus Methylomirabilis limnetica</name>
    <dbReference type="NCBI Taxonomy" id="2033718"/>
    <lineage>
        <taxon>Bacteria</taxon>
        <taxon>Candidatus Methylomirabilota</taxon>
        <taxon>Candidatus Methylomirabilia</taxon>
        <taxon>Candidatus Methylomirabilales</taxon>
        <taxon>Candidatus Methylomirabilaceae</taxon>
        <taxon>Candidatus Methylomirabilis</taxon>
    </lineage>
</organism>
<dbReference type="Proteomes" id="UP000241436">
    <property type="component" value="Unassembled WGS sequence"/>
</dbReference>